<protein>
    <submittedName>
        <fullName evidence="4">FLII actin remodeling protein</fullName>
    </submittedName>
</protein>
<evidence type="ECO:0000256" key="2">
    <source>
        <dbReference type="ARBA" id="ARBA00022737"/>
    </source>
</evidence>
<dbReference type="Ensembl" id="ENSPRET00000030093.1">
    <property type="protein sequence ID" value="ENSPREP00000029754.1"/>
    <property type="gene ID" value="ENSPREG00000020017.1"/>
</dbReference>
<keyword evidence="5" id="KW-1185">Reference proteome</keyword>
<dbReference type="PROSITE" id="PS51450">
    <property type="entry name" value="LRR"/>
    <property type="match status" value="2"/>
</dbReference>
<keyword evidence="2" id="KW-0677">Repeat</keyword>
<dbReference type="SMART" id="SM00369">
    <property type="entry name" value="LRR_TYP"/>
    <property type="match status" value="3"/>
</dbReference>
<dbReference type="InterPro" id="IPR055414">
    <property type="entry name" value="LRR_R13L4/SHOC2-like"/>
</dbReference>
<accession>A0A3P9Q6X8</accession>
<evidence type="ECO:0000256" key="1">
    <source>
        <dbReference type="ARBA" id="ARBA00022614"/>
    </source>
</evidence>
<evidence type="ECO:0000313" key="4">
    <source>
        <dbReference type="Ensembl" id="ENSPREP00000029754.1"/>
    </source>
</evidence>
<reference evidence="4" key="3">
    <citation type="submission" date="2025-09" db="UniProtKB">
        <authorList>
            <consortium name="Ensembl"/>
        </authorList>
    </citation>
    <scope>IDENTIFICATION</scope>
    <source>
        <strain evidence="4">Guanapo</strain>
    </source>
</reference>
<reference evidence="4" key="2">
    <citation type="submission" date="2025-08" db="UniProtKB">
        <authorList>
            <consortium name="Ensembl"/>
        </authorList>
    </citation>
    <scope>IDENTIFICATION</scope>
    <source>
        <strain evidence="4">Guanapo</strain>
    </source>
</reference>
<feature type="domain" description="Disease resistance R13L4/SHOC-2-like LRR" evidence="3">
    <location>
        <begin position="45"/>
        <end position="128"/>
    </location>
</feature>
<reference evidence="5" key="1">
    <citation type="submission" date="2013-11" db="EMBL/GenBank/DDBJ databases">
        <title>The genomic landscape of the Guanapo guppy.</title>
        <authorList>
            <person name="Kuenstner A."/>
            <person name="Dreyer C."/>
        </authorList>
    </citation>
    <scope>NUCLEOTIDE SEQUENCE</scope>
    <source>
        <strain evidence="5">Guanapo</strain>
    </source>
</reference>
<dbReference type="InterPro" id="IPR003591">
    <property type="entry name" value="Leu-rich_rpt_typical-subtyp"/>
</dbReference>
<dbReference type="AlphaFoldDB" id="A0A3P9Q6X8"/>
<evidence type="ECO:0000313" key="5">
    <source>
        <dbReference type="Proteomes" id="UP000242638"/>
    </source>
</evidence>
<dbReference type="Proteomes" id="UP000242638">
    <property type="component" value="Unassembled WGS sequence"/>
</dbReference>
<evidence type="ECO:0000259" key="3">
    <source>
        <dbReference type="Pfam" id="PF23598"/>
    </source>
</evidence>
<dbReference type="InterPro" id="IPR050216">
    <property type="entry name" value="LRR_domain-containing"/>
</dbReference>
<keyword evidence="1" id="KW-0433">Leucine-rich repeat</keyword>
<dbReference type="GO" id="GO:0005737">
    <property type="term" value="C:cytoplasm"/>
    <property type="evidence" value="ECO:0007669"/>
    <property type="project" value="TreeGrafter"/>
</dbReference>
<dbReference type="SUPFAM" id="SSF52058">
    <property type="entry name" value="L domain-like"/>
    <property type="match status" value="1"/>
</dbReference>
<organism evidence="4 5">
    <name type="scientific">Poecilia reticulata</name>
    <name type="common">Guppy</name>
    <name type="synonym">Acanthophacelus reticulatus</name>
    <dbReference type="NCBI Taxonomy" id="8081"/>
    <lineage>
        <taxon>Eukaryota</taxon>
        <taxon>Metazoa</taxon>
        <taxon>Chordata</taxon>
        <taxon>Craniata</taxon>
        <taxon>Vertebrata</taxon>
        <taxon>Euteleostomi</taxon>
        <taxon>Actinopterygii</taxon>
        <taxon>Neopterygii</taxon>
        <taxon>Teleostei</taxon>
        <taxon>Neoteleostei</taxon>
        <taxon>Acanthomorphata</taxon>
        <taxon>Ovalentaria</taxon>
        <taxon>Atherinomorphae</taxon>
        <taxon>Cyprinodontiformes</taxon>
        <taxon>Poeciliidae</taxon>
        <taxon>Poeciliinae</taxon>
        <taxon>Poecilia</taxon>
    </lineage>
</organism>
<proteinExistence type="predicted"/>
<dbReference type="GeneTree" id="ENSGT00940000156643"/>
<dbReference type="PANTHER" id="PTHR48051">
    <property type="match status" value="1"/>
</dbReference>
<sequence length="155" mass="17334">GLNHAVIVSTTHRFDLVTDEARCSTCCFHSFYVDLSCNDLTRVPECLYSLSSLKRLNLSSNQISELSLCIDQWTQLETLNLSRNQLTSLPSAICKLSKLKKLYVNSNKLDFDGLPPGVSKLCSLTEFMAANNNLELIPEGLCRCGNSLFNFTLYI</sequence>
<name>A0A3P9Q6X8_POERE</name>
<dbReference type="Bgee" id="ENSPREG00000020017">
    <property type="expression patterns" value="Expressed in caudal fin and 1 other cell type or tissue"/>
</dbReference>
<dbReference type="PANTHER" id="PTHR48051:SF1">
    <property type="entry name" value="RAS SUPPRESSOR PROTEIN 1"/>
    <property type="match status" value="1"/>
</dbReference>
<dbReference type="Gene3D" id="3.80.10.10">
    <property type="entry name" value="Ribonuclease Inhibitor"/>
    <property type="match status" value="1"/>
</dbReference>
<dbReference type="InterPro" id="IPR032675">
    <property type="entry name" value="LRR_dom_sf"/>
</dbReference>
<dbReference type="InterPro" id="IPR001611">
    <property type="entry name" value="Leu-rich_rpt"/>
</dbReference>
<dbReference type="Pfam" id="PF23598">
    <property type="entry name" value="LRR_14"/>
    <property type="match status" value="1"/>
</dbReference>